<protein>
    <submittedName>
        <fullName evidence="1">Putative transglutaminase-like cysteine peptidase</fullName>
    </submittedName>
</protein>
<reference evidence="2" key="1">
    <citation type="journal article" date="2017" name="Curr. Microbiol.">
        <title>Genomic Diversity of Type B3 Bacteriophages of Caulobacter crescentus.</title>
        <authorList>
            <person name="Ash K.T."/>
            <person name="Drake K.M."/>
            <person name="Gibbs W.S."/>
            <person name="Ely B."/>
        </authorList>
    </citation>
    <scope>NUCLEOTIDE SEQUENCE [LARGE SCALE GENOMIC DNA]</scope>
</reference>
<dbReference type="Pfam" id="PF06035">
    <property type="entry name" value="Peptidase_C93"/>
    <property type="match status" value="1"/>
</dbReference>
<accession>A0A1V0EEE3</accession>
<evidence type="ECO:0000313" key="1">
    <source>
        <dbReference type="EMBL" id="ARB15291.1"/>
    </source>
</evidence>
<dbReference type="EMBL" id="KY555147">
    <property type="protein sequence ID" value="ARB15291.1"/>
    <property type="molecule type" value="Genomic_DNA"/>
</dbReference>
<dbReference type="Proteomes" id="UP000222131">
    <property type="component" value="Genome"/>
</dbReference>
<proteinExistence type="predicted"/>
<organism evidence="1 2">
    <name type="scientific">Caulobacter phage Ccr34</name>
    <dbReference type="NCBI Taxonomy" id="1959739"/>
    <lineage>
        <taxon>Viruses</taxon>
        <taxon>Duplodnaviria</taxon>
        <taxon>Heunggongvirae</taxon>
        <taxon>Uroviricota</taxon>
        <taxon>Caudoviricetes</taxon>
        <taxon>Jeanschmidtviridae</taxon>
        <taxon>Shapirovirus</taxon>
        <taxon>Shapirovirus cbk</taxon>
    </lineage>
</organism>
<name>A0A1V0EEE3_9CAUD</name>
<gene>
    <name evidence="1" type="ORF">Ccr34_gp042</name>
</gene>
<sequence>MRFWLVVVAIATILFGTLGWFAWSALSLAAPGQDLPFVTAPAAVDHQCPADPKSSGSGDETPAYGGEVAVAIPDLRVFCEKWAKNPLCEVRKGQKLAFSEVFEQDKALRSTFQYTSDRTMYQKGDFWAENAFCGDCEDYALTLARRLADAGAGGDTMWLEIWNPNWIGGHASLVVATADRGEVEINVWKGGEPAPFVASPVRLGRIALDGKLEVQLYEDVRFIQARGYSVLSKADTRAEAIAAGYLKE</sequence>
<evidence type="ECO:0000313" key="2">
    <source>
        <dbReference type="Proteomes" id="UP000222131"/>
    </source>
</evidence>
<dbReference type="Gene3D" id="3.10.620.30">
    <property type="match status" value="1"/>
</dbReference>
<dbReference type="InterPro" id="IPR010319">
    <property type="entry name" value="Transglutaminase-like_Cys_pept"/>
</dbReference>